<dbReference type="AlphaFoldDB" id="A0A3M6R197"/>
<dbReference type="SUPFAM" id="SSF52540">
    <property type="entry name" value="P-loop containing nucleoside triphosphate hydrolases"/>
    <property type="match status" value="1"/>
</dbReference>
<evidence type="ECO:0000256" key="2">
    <source>
        <dbReference type="SAM" id="Phobius"/>
    </source>
</evidence>
<dbReference type="Proteomes" id="UP000275180">
    <property type="component" value="Unassembled WGS sequence"/>
</dbReference>
<protein>
    <recommendedName>
        <fullName evidence="3">Zona occludens toxin N-terminal domain-containing protein</fullName>
    </recommendedName>
</protein>
<evidence type="ECO:0000259" key="3">
    <source>
        <dbReference type="Pfam" id="PF05707"/>
    </source>
</evidence>
<feature type="region of interest" description="Disordered" evidence="1">
    <location>
        <begin position="324"/>
        <end position="348"/>
    </location>
</feature>
<feature type="region of interest" description="Disordered" evidence="1">
    <location>
        <begin position="224"/>
        <end position="244"/>
    </location>
</feature>
<gene>
    <name evidence="4" type="ORF">EBQ34_14185</name>
    <name evidence="5" type="ORF">EBQ34_14245</name>
</gene>
<keyword evidence="2" id="KW-0812">Transmembrane</keyword>
<comment type="caution">
    <text evidence="4">The sequence shown here is derived from an EMBL/GenBank/DDBJ whole genome shotgun (WGS) entry which is preliminary data.</text>
</comment>
<evidence type="ECO:0000313" key="4">
    <source>
        <dbReference type="EMBL" id="RMX09036.1"/>
    </source>
</evidence>
<dbReference type="OrthoDB" id="8809170at2"/>
<dbReference type="RefSeq" id="WP_122245985.1">
    <property type="nucleotide sequence ID" value="NZ_RDQJ01000036.1"/>
</dbReference>
<dbReference type="InterPro" id="IPR027417">
    <property type="entry name" value="P-loop_NTPase"/>
</dbReference>
<dbReference type="Gene3D" id="3.40.50.300">
    <property type="entry name" value="P-loop containing nucleotide triphosphate hydrolases"/>
    <property type="match status" value="1"/>
</dbReference>
<reference evidence="4 6" key="1">
    <citation type="submission" date="2018-10" db="EMBL/GenBank/DDBJ databases">
        <title>Comamonadaceae CDC group NO-1 genome sequencing and assembly.</title>
        <authorList>
            <person name="Bernier A.-M."/>
            <person name="Bernard K."/>
        </authorList>
    </citation>
    <scope>NUCLEOTIDE SEQUENCE [LARGE SCALE GENOMIC DNA]</scope>
    <source>
        <strain evidence="4 6">NML180582</strain>
    </source>
</reference>
<feature type="compositionally biased region" description="Basic and acidic residues" evidence="1">
    <location>
        <begin position="324"/>
        <end position="338"/>
    </location>
</feature>
<dbReference type="Pfam" id="PF05707">
    <property type="entry name" value="Zot"/>
    <property type="match status" value="1"/>
</dbReference>
<name>A0A3M6R197_9BURK</name>
<organism evidence="4 6">
    <name type="scientific">Vandammella animalimorsus</name>
    <dbReference type="NCBI Taxonomy" id="2029117"/>
    <lineage>
        <taxon>Bacteria</taxon>
        <taxon>Pseudomonadati</taxon>
        <taxon>Pseudomonadota</taxon>
        <taxon>Betaproteobacteria</taxon>
        <taxon>Burkholderiales</taxon>
        <taxon>Comamonadaceae</taxon>
        <taxon>Vandammella</taxon>
    </lineage>
</organism>
<feature type="compositionally biased region" description="Low complexity" evidence="1">
    <location>
        <begin position="224"/>
        <end position="238"/>
    </location>
</feature>
<dbReference type="EMBL" id="RDQJ01000036">
    <property type="protein sequence ID" value="RMX09047.1"/>
    <property type="molecule type" value="Genomic_DNA"/>
</dbReference>
<accession>A0A3M6R197</accession>
<evidence type="ECO:0000256" key="1">
    <source>
        <dbReference type="SAM" id="MobiDB-lite"/>
    </source>
</evidence>
<evidence type="ECO:0000313" key="6">
    <source>
        <dbReference type="Proteomes" id="UP000275180"/>
    </source>
</evidence>
<dbReference type="InterPro" id="IPR008900">
    <property type="entry name" value="Zot_N"/>
</dbReference>
<feature type="domain" description="Zona occludens toxin N-terminal" evidence="3">
    <location>
        <begin position="1"/>
        <end position="179"/>
    </location>
</feature>
<keyword evidence="2" id="KW-0472">Membrane</keyword>
<dbReference type="EMBL" id="RDQJ01000036">
    <property type="protein sequence ID" value="RMX09036.1"/>
    <property type="molecule type" value="Genomic_DNA"/>
</dbReference>
<evidence type="ECO:0000313" key="5">
    <source>
        <dbReference type="EMBL" id="RMX09047.1"/>
    </source>
</evidence>
<proteinExistence type="predicted"/>
<feature type="transmembrane region" description="Helical" evidence="2">
    <location>
        <begin position="191"/>
        <end position="209"/>
    </location>
</feature>
<sequence length="348" mass="39137">MLHLITGSNGTGKTLFALKWVRERQLAENRAVYYNGRFDLYDSKREEFGWEKIDFKDWQSCPDGAIFLIDECHNDMPVRPTGSRVPDHINMLGEHRKRGFDFYLITQHPSNIDAFVRRLIGAPGWHKHLKRRLGASPSVEVLTWSSVNTGCETPTGKSTADVSTAWFPKEVYSWYKSAEIHTAKMRVPRKLAVFIALLIAIPFLFWYGLADLFRSDQVEAETGSTVSASASPTASGSGLTVQGQARDSPADYLASFVPRVPSLPYTAPRYDRITEPVRAPRIAACIEMGKRCSCYTQQATPLDVPRDLCLQVVKRGHFEDFDTSDRLRRGREPDERRQAAGTGSSGVF</sequence>
<keyword evidence="2" id="KW-1133">Transmembrane helix</keyword>